<name>D7NFJ6_9BACT</name>
<dbReference type="Gene3D" id="1.10.530.10">
    <property type="match status" value="1"/>
</dbReference>
<dbReference type="eggNOG" id="COG1705">
    <property type="taxonomic scope" value="Bacteria"/>
</dbReference>
<dbReference type="Proteomes" id="UP000003805">
    <property type="component" value="Unassembled WGS sequence"/>
</dbReference>
<dbReference type="HOGENOM" id="CLU_013771_7_0_10"/>
<accession>D7NFJ6</accession>
<evidence type="ECO:0000256" key="1">
    <source>
        <dbReference type="ARBA" id="ARBA00022801"/>
    </source>
</evidence>
<dbReference type="PANTHER" id="PTHR33308:SF9">
    <property type="entry name" value="PEPTIDOGLYCAN HYDROLASE FLGJ"/>
    <property type="match status" value="1"/>
</dbReference>
<dbReference type="Pfam" id="PF01832">
    <property type="entry name" value="Glucosaminidase"/>
    <property type="match status" value="1"/>
</dbReference>
<evidence type="ECO:0000313" key="4">
    <source>
        <dbReference type="Proteomes" id="UP000003805"/>
    </source>
</evidence>
<gene>
    <name evidence="3" type="ORF">HMPREF0665_02337</name>
</gene>
<dbReference type="GO" id="GO:0004040">
    <property type="term" value="F:amidase activity"/>
    <property type="evidence" value="ECO:0007669"/>
    <property type="project" value="InterPro"/>
</dbReference>
<evidence type="ECO:0000313" key="3">
    <source>
        <dbReference type="EMBL" id="EFI47641.1"/>
    </source>
</evidence>
<keyword evidence="4" id="KW-1185">Reference proteome</keyword>
<dbReference type="SMART" id="SM00047">
    <property type="entry name" value="LYZ2"/>
    <property type="match status" value="1"/>
</dbReference>
<dbReference type="InterPro" id="IPR002901">
    <property type="entry name" value="MGlyc_endo_b_GlcNAc-like_dom"/>
</dbReference>
<feature type="domain" description="Mannosyl-glycoprotein endo-beta-N-acetylglucosamidase-like" evidence="2">
    <location>
        <begin position="2"/>
        <end position="169"/>
    </location>
</feature>
<dbReference type="RefSeq" id="WP_004378598.1">
    <property type="nucleotide sequence ID" value="NZ_GL349573.1"/>
</dbReference>
<dbReference type="AlphaFoldDB" id="D7NFJ6"/>
<dbReference type="InterPro" id="IPR051056">
    <property type="entry name" value="Glycosyl_Hydrolase_73"/>
</dbReference>
<dbReference type="EMBL" id="GL349573">
    <property type="protein sequence ID" value="EFI47641.1"/>
    <property type="molecule type" value="Genomic_DNA"/>
</dbReference>
<protein>
    <submittedName>
        <fullName evidence="3">Prophage LambdaSa04, mannosyl-glycoprotein endo-beta-N-acetylglucosamidase family protein</fullName>
    </submittedName>
</protein>
<reference evidence="3 4" key="1">
    <citation type="submission" date="2010-02" db="EMBL/GenBank/DDBJ databases">
        <title>The Genome Sequence of Prevotella oris strain C735.</title>
        <authorList>
            <consortium name="The Broad Institute Genome Sequencing Platform"/>
            <person name="Ward D."/>
            <person name="Feldgarden M."/>
            <person name="Earl A."/>
            <person name="Young S.K."/>
            <person name="Zeng Q."/>
            <person name="Koehrsen M."/>
            <person name="Alvarado L."/>
            <person name="Berlin A."/>
            <person name="Bochicchio J."/>
            <person name="Borenstein D."/>
            <person name="Chapman S.B."/>
            <person name="Chen Z."/>
            <person name="Engels R."/>
            <person name="Freedman E."/>
            <person name="Gellesch M."/>
            <person name="Goldberg J."/>
            <person name="Griggs A."/>
            <person name="Gujja S."/>
            <person name="Heilman E."/>
            <person name="Heiman D."/>
            <person name="Hepburn T."/>
            <person name="Howarth C."/>
            <person name="Jen D."/>
            <person name="Larson L."/>
            <person name="Mehta T."/>
            <person name="Park D."/>
            <person name="Pearson M."/>
            <person name="Roberts A."/>
            <person name="Saif S."/>
            <person name="Shea T."/>
            <person name="Shenoy N."/>
            <person name="Sisk P."/>
            <person name="Stolte C."/>
            <person name="Sykes S."/>
            <person name="Thomson T."/>
            <person name="Walk T."/>
            <person name="White J."/>
            <person name="Yandava C."/>
            <person name="Sibley C.D."/>
            <person name="Field T.R."/>
            <person name="Grinwis M."/>
            <person name="Eshaghurshan C.S."/>
            <person name="Surette M.G."/>
            <person name="Haas B."/>
            <person name="Nusbaum C."/>
            <person name="Birren B."/>
        </authorList>
    </citation>
    <scope>NUCLEOTIDE SEQUENCE [LARGE SCALE GENOMIC DNA]</scope>
    <source>
        <strain evidence="3 4">C735</strain>
    </source>
</reference>
<evidence type="ECO:0000259" key="2">
    <source>
        <dbReference type="SMART" id="SM00047"/>
    </source>
</evidence>
<dbReference type="PANTHER" id="PTHR33308">
    <property type="entry name" value="PEPTIDOGLYCAN HYDROLASE FLGJ"/>
    <property type="match status" value="1"/>
</dbReference>
<organism evidence="3 4">
    <name type="scientific">Segatella oris C735</name>
    <dbReference type="NCBI Taxonomy" id="563008"/>
    <lineage>
        <taxon>Bacteria</taxon>
        <taxon>Pseudomonadati</taxon>
        <taxon>Bacteroidota</taxon>
        <taxon>Bacteroidia</taxon>
        <taxon>Bacteroidales</taxon>
        <taxon>Prevotellaceae</taxon>
        <taxon>Segatella</taxon>
    </lineage>
</organism>
<proteinExistence type="predicted"/>
<sequence length="172" mass="19821">MATEAQREFARNIYVAAQKATDIAPEFVTAQAILESGWGKARVGKYNLFGITKGSRWTGKTVLIKTHEYFNTPNRTFIAPERVVSVCKCKSGNRWYYTVYRLFKDFDSLADSLAEHSRLLQKPGFADAWPYRHDAEEFARRICDNKRSKYATSPDYLRQMLSLIASVRKMCQ</sequence>
<keyword evidence="1" id="KW-0378">Hydrolase</keyword>